<evidence type="ECO:0000313" key="6">
    <source>
        <dbReference type="EMBL" id="EPQ54380.1"/>
    </source>
</evidence>
<dbReference type="HOGENOM" id="CLU_006786_2_2_1"/>
<dbReference type="Pfam" id="PF02854">
    <property type="entry name" value="MIF4G"/>
    <property type="match status" value="1"/>
</dbReference>
<feature type="region of interest" description="Disordered" evidence="4">
    <location>
        <begin position="186"/>
        <end position="269"/>
    </location>
</feature>
<dbReference type="AlphaFoldDB" id="S7RJ52"/>
<comment type="subcellular location">
    <subcellularLocation>
        <location evidence="1">Nucleus</location>
        <location evidence="1">Nucleolus</location>
    </subcellularLocation>
</comment>
<dbReference type="RefSeq" id="XP_007867665.1">
    <property type="nucleotide sequence ID" value="XM_007869474.1"/>
</dbReference>
<feature type="compositionally biased region" description="Polar residues" evidence="4">
    <location>
        <begin position="190"/>
        <end position="204"/>
    </location>
</feature>
<dbReference type="PROSITE" id="PS51366">
    <property type="entry name" value="MI"/>
    <property type="match status" value="1"/>
</dbReference>
<dbReference type="InterPro" id="IPR016024">
    <property type="entry name" value="ARM-type_fold"/>
</dbReference>
<dbReference type="InterPro" id="IPR050781">
    <property type="entry name" value="CWC22_splicing_factor"/>
</dbReference>
<reference evidence="6 7" key="1">
    <citation type="journal article" date="2012" name="Science">
        <title>The Paleozoic origin of enzymatic lignin decomposition reconstructed from 31 fungal genomes.</title>
        <authorList>
            <person name="Floudas D."/>
            <person name="Binder M."/>
            <person name="Riley R."/>
            <person name="Barry K."/>
            <person name="Blanchette R.A."/>
            <person name="Henrissat B."/>
            <person name="Martinez A.T."/>
            <person name="Otillar R."/>
            <person name="Spatafora J.W."/>
            <person name="Yadav J.S."/>
            <person name="Aerts A."/>
            <person name="Benoit I."/>
            <person name="Boyd A."/>
            <person name="Carlson A."/>
            <person name="Copeland A."/>
            <person name="Coutinho P.M."/>
            <person name="de Vries R.P."/>
            <person name="Ferreira P."/>
            <person name="Findley K."/>
            <person name="Foster B."/>
            <person name="Gaskell J."/>
            <person name="Glotzer D."/>
            <person name="Gorecki P."/>
            <person name="Heitman J."/>
            <person name="Hesse C."/>
            <person name="Hori C."/>
            <person name="Igarashi K."/>
            <person name="Jurgens J.A."/>
            <person name="Kallen N."/>
            <person name="Kersten P."/>
            <person name="Kohler A."/>
            <person name="Kuees U."/>
            <person name="Kumar T.K.A."/>
            <person name="Kuo A."/>
            <person name="LaButti K."/>
            <person name="Larrondo L.F."/>
            <person name="Lindquist E."/>
            <person name="Ling A."/>
            <person name="Lombard V."/>
            <person name="Lucas S."/>
            <person name="Lundell T."/>
            <person name="Martin R."/>
            <person name="McLaughlin D.J."/>
            <person name="Morgenstern I."/>
            <person name="Morin E."/>
            <person name="Murat C."/>
            <person name="Nagy L.G."/>
            <person name="Nolan M."/>
            <person name="Ohm R.A."/>
            <person name="Patyshakuliyeva A."/>
            <person name="Rokas A."/>
            <person name="Ruiz-Duenas F.J."/>
            <person name="Sabat G."/>
            <person name="Salamov A."/>
            <person name="Samejima M."/>
            <person name="Schmutz J."/>
            <person name="Slot J.C."/>
            <person name="St John F."/>
            <person name="Stenlid J."/>
            <person name="Sun H."/>
            <person name="Sun S."/>
            <person name="Syed K."/>
            <person name="Tsang A."/>
            <person name="Wiebenga A."/>
            <person name="Young D."/>
            <person name="Pisabarro A."/>
            <person name="Eastwood D.C."/>
            <person name="Martin F."/>
            <person name="Cullen D."/>
            <person name="Grigoriev I.V."/>
            <person name="Hibbett D.S."/>
        </authorList>
    </citation>
    <scope>NUCLEOTIDE SEQUENCE [LARGE SCALE GENOMIC DNA]</scope>
    <source>
        <strain evidence="6 7">ATCC 11539</strain>
    </source>
</reference>
<organism evidence="6 7">
    <name type="scientific">Gloeophyllum trabeum (strain ATCC 11539 / FP-39264 / Madison 617)</name>
    <name type="common">Brown rot fungus</name>
    <dbReference type="NCBI Taxonomy" id="670483"/>
    <lineage>
        <taxon>Eukaryota</taxon>
        <taxon>Fungi</taxon>
        <taxon>Dikarya</taxon>
        <taxon>Basidiomycota</taxon>
        <taxon>Agaricomycotina</taxon>
        <taxon>Agaricomycetes</taxon>
        <taxon>Gloeophyllales</taxon>
        <taxon>Gloeophyllaceae</taxon>
        <taxon>Gloeophyllum</taxon>
    </lineage>
</organism>
<evidence type="ECO:0000256" key="1">
    <source>
        <dbReference type="ARBA" id="ARBA00004604"/>
    </source>
</evidence>
<accession>S7RJ52</accession>
<dbReference type="GO" id="GO:0003723">
    <property type="term" value="F:RNA binding"/>
    <property type="evidence" value="ECO:0007669"/>
    <property type="project" value="InterPro"/>
</dbReference>
<dbReference type="GeneID" id="19302147"/>
<dbReference type="SMART" id="SM00544">
    <property type="entry name" value="MA3"/>
    <property type="match status" value="1"/>
</dbReference>
<feature type="region of interest" description="Disordered" evidence="4">
    <location>
        <begin position="1"/>
        <end position="147"/>
    </location>
</feature>
<keyword evidence="3" id="KW-0539">Nucleus</keyword>
<name>S7RJ52_GLOTA</name>
<dbReference type="EMBL" id="KB469304">
    <property type="protein sequence ID" value="EPQ54380.1"/>
    <property type="molecule type" value="Genomic_DNA"/>
</dbReference>
<evidence type="ECO:0000256" key="3">
    <source>
        <dbReference type="ARBA" id="ARBA00023242"/>
    </source>
</evidence>
<dbReference type="InterPro" id="IPR003891">
    <property type="entry name" value="Initiation_fac_eIF4g_MI"/>
</dbReference>
<dbReference type="Proteomes" id="UP000030669">
    <property type="component" value="Unassembled WGS sequence"/>
</dbReference>
<dbReference type="eggNOG" id="KOG2141">
    <property type="taxonomic scope" value="Eukaryota"/>
</dbReference>
<proteinExistence type="inferred from homology"/>
<gene>
    <name evidence="6" type="ORF">GLOTRDRAFT_130697</name>
</gene>
<evidence type="ECO:0000259" key="5">
    <source>
        <dbReference type="PROSITE" id="PS51366"/>
    </source>
</evidence>
<feature type="compositionally biased region" description="Basic and acidic residues" evidence="4">
    <location>
        <begin position="250"/>
        <end position="265"/>
    </location>
</feature>
<feature type="compositionally biased region" description="Basic and acidic residues" evidence="4">
    <location>
        <begin position="35"/>
        <end position="46"/>
    </location>
</feature>
<dbReference type="KEGG" id="gtr:GLOTRDRAFT_130697"/>
<evidence type="ECO:0000256" key="4">
    <source>
        <dbReference type="SAM" id="MobiDB-lite"/>
    </source>
</evidence>
<keyword evidence="7" id="KW-1185">Reference proteome</keyword>
<dbReference type="Pfam" id="PF02847">
    <property type="entry name" value="MA3"/>
    <property type="match status" value="1"/>
</dbReference>
<dbReference type="STRING" id="670483.S7RJ52"/>
<feature type="compositionally biased region" description="Acidic residues" evidence="4">
    <location>
        <begin position="207"/>
        <end position="219"/>
    </location>
</feature>
<comment type="similarity">
    <text evidence="2">Belongs to the CWC22 family.</text>
</comment>
<sequence>MAGPGIRLPKQLQEQIEQAGTSHSHRTRHARPQISRKEARKQERQQRKQNRAQFFLGQSSKRQAQGPEHEDVPAAKKVRFSPSDAPVDARKSRPAVDPVLKPARKGKEKKDGNNDGRLSTTALERLASKTDRNARSVPRTPQEEQEDAYIAYLEQKLGWRKGKGKTGLYGRGFEDDGLNDLLLELDDFDSSSPDTSNKGRSTRTLESDAELLVDGDSDNEASTSGSNGDSDDKSWHGIEPAEGEDPAAEVELRHPSTEPDSDKPSHSIRYVPPHLRRSQENTQQPSEEITKLTRLLKGQLNRLTEQNISSIVDGIEEIYRKHRRHDVTSTLTKLIIDGIASHSIVLDSYVVLHAAFVASMHKIVGNEFAAYFTQTVVSSYERYYHDTLEQAQENDTETKGKECSNLIVLLSELYNFQVVSCILIYDVIRDLLSKDLTEWNVELLLKIARNSGPQLRHDDPSALKDIIQIVQGRLSGQSDNLSSRTRFMLETLINLKNNKLKTNAAPGSAETIERLKKYLSGLGKRRHVLGHEPLRITLEDLHTAESKGKWWLVGAAWNGNPLVDRLDNSTPESKLDNTESTLVKLARKQGMNTDIRRSIFVVLMSSEDYLDACERLGQLNLTEVQQREIVRVILHCCGKEKAYNPFYTLVCQQLCRTSHSYKITLQFCLWDFLRDMGESNVGGAEVIKNTGENEPGFSTGKTISNAKMQNIAKAYAWWIAKDCCPISILKPVDFTMLKLQTRTFFKEFFIQLFISSQATNPTEQVAPRDAPLTRNRAAIEQIFIRATRIEALALGLLYFLSEAFRHENEEDSRGKLVKWAVDVAKDTLNTGMDIVPNL</sequence>
<evidence type="ECO:0000313" key="7">
    <source>
        <dbReference type="Proteomes" id="UP000030669"/>
    </source>
</evidence>
<dbReference type="GO" id="GO:0005730">
    <property type="term" value="C:nucleolus"/>
    <property type="evidence" value="ECO:0007669"/>
    <property type="project" value="UniProtKB-SubCell"/>
</dbReference>
<feature type="domain" description="MI" evidence="5">
    <location>
        <begin position="594"/>
        <end position="734"/>
    </location>
</feature>
<feature type="compositionally biased region" description="Polar residues" evidence="4">
    <location>
        <begin position="12"/>
        <end position="22"/>
    </location>
</feature>
<dbReference type="PANTHER" id="PTHR18034:SF4">
    <property type="entry name" value="NUCLEOLAR MIF4G DOMAIN-CONTAINING PROTEIN 1"/>
    <property type="match status" value="1"/>
</dbReference>
<dbReference type="Gene3D" id="1.25.40.180">
    <property type="match status" value="1"/>
</dbReference>
<dbReference type="InterPro" id="IPR003890">
    <property type="entry name" value="MIF4G-like_typ-3"/>
</dbReference>
<dbReference type="SUPFAM" id="SSF48371">
    <property type="entry name" value="ARM repeat"/>
    <property type="match status" value="1"/>
</dbReference>
<dbReference type="OMA" id="FMVDILN"/>
<protein>
    <recommendedName>
        <fullName evidence="5">MI domain-containing protein</fullName>
    </recommendedName>
</protein>
<dbReference type="PANTHER" id="PTHR18034">
    <property type="entry name" value="CELL CYCLE CONTROL PROTEIN CWF22-RELATED"/>
    <property type="match status" value="1"/>
</dbReference>
<dbReference type="SMART" id="SM00543">
    <property type="entry name" value="MIF4G"/>
    <property type="match status" value="1"/>
</dbReference>
<dbReference type="GO" id="GO:0042274">
    <property type="term" value="P:ribosomal small subunit biogenesis"/>
    <property type="evidence" value="ECO:0007669"/>
    <property type="project" value="TreeGrafter"/>
</dbReference>
<dbReference type="OrthoDB" id="361797at2759"/>
<evidence type="ECO:0000256" key="2">
    <source>
        <dbReference type="ARBA" id="ARBA00006856"/>
    </source>
</evidence>